<proteinExistence type="predicted"/>
<dbReference type="InParanoid" id="E3MX30"/>
<dbReference type="AlphaFoldDB" id="E3MX30"/>
<evidence type="ECO:0000313" key="2">
    <source>
        <dbReference type="EMBL" id="EFP11431.1"/>
    </source>
</evidence>
<name>E3MX30_CAERE</name>
<dbReference type="InterPro" id="IPR001810">
    <property type="entry name" value="F-box_dom"/>
</dbReference>
<reference evidence="2" key="1">
    <citation type="submission" date="2007-07" db="EMBL/GenBank/DDBJ databases">
        <title>PCAP assembly of the Caenorhabditis remanei genome.</title>
        <authorList>
            <consortium name="The Caenorhabditis remanei Sequencing Consortium"/>
            <person name="Wilson R.K."/>
        </authorList>
    </citation>
    <scope>NUCLEOTIDE SEQUENCE [LARGE SCALE GENOMIC DNA]</scope>
    <source>
        <strain evidence="2">PB4641</strain>
    </source>
</reference>
<protein>
    <recommendedName>
        <fullName evidence="1">F-box domain-containing protein</fullName>
    </recommendedName>
</protein>
<gene>
    <name evidence="2" type="ORF">CRE_09698</name>
</gene>
<dbReference type="PANTHER" id="PTHR21503">
    <property type="entry name" value="F-BOX-CONTAINING HYPOTHETICAL PROTEIN C.ELEGANS"/>
    <property type="match status" value="1"/>
</dbReference>
<evidence type="ECO:0000313" key="3">
    <source>
        <dbReference type="Proteomes" id="UP000008281"/>
    </source>
</evidence>
<dbReference type="HOGENOM" id="CLU_040220_2_1_1"/>
<dbReference type="OMA" id="FRFFVWH"/>
<dbReference type="PROSITE" id="PS50181">
    <property type="entry name" value="FBOX"/>
    <property type="match status" value="1"/>
</dbReference>
<feature type="domain" description="F-box" evidence="1">
    <location>
        <begin position="1"/>
        <end position="47"/>
    </location>
</feature>
<evidence type="ECO:0000259" key="1">
    <source>
        <dbReference type="PROSITE" id="PS50181"/>
    </source>
</evidence>
<sequence length="374" mass="43854">MELLKLPYLVHLKILSCLEPFEHFFLGLCSRKSALLIRRVRHNFDATTIDLGHYTIKTQNNGTRGDDLIMWTTYYHPKTIDLLTGVFWNQRIKLKYNGRTIRCRITIHPERKIPLLWCREKHLKALPIAINSAICDVFNTSSEIRIMADMDQLSEFPNIDSVDNLLEYSRSVDLIEYQNFFDRVNIRNCARLSAGFFLKPNSSVFSVNHLNCCKSKWLTREHLLSFRGQSALFQSATQIKNEDLIAFVDNWLAGCNTKLQSLMVNGNVFRPDLGYDKDTILRNFETRPWNPEVRERRFKYPPGMKYLSRTDVMDCAFGVDILRERDNLLATILIDSNKFRFFVWHDRFPKDNEPIIRPAARHMPPCYVIGTIFF</sequence>
<dbReference type="PANTHER" id="PTHR21503:SF8">
    <property type="entry name" value="F-BOX ASSOCIATED DOMAIN-CONTAINING PROTEIN-RELATED"/>
    <property type="match status" value="1"/>
</dbReference>
<accession>E3MX30</accession>
<dbReference type="Pfam" id="PF00646">
    <property type="entry name" value="F-box"/>
    <property type="match status" value="1"/>
</dbReference>
<keyword evidence="3" id="KW-1185">Reference proteome</keyword>
<dbReference type="eggNOG" id="ENOG502THJ8">
    <property type="taxonomic scope" value="Eukaryota"/>
</dbReference>
<dbReference type="InterPro" id="IPR012885">
    <property type="entry name" value="F-box_Sdz-33"/>
</dbReference>
<dbReference type="EMBL" id="DS268489">
    <property type="protein sequence ID" value="EFP11431.1"/>
    <property type="molecule type" value="Genomic_DNA"/>
</dbReference>
<dbReference type="Pfam" id="PF07735">
    <property type="entry name" value="FBA_2"/>
    <property type="match status" value="1"/>
</dbReference>
<dbReference type="Proteomes" id="UP000008281">
    <property type="component" value="Unassembled WGS sequence"/>
</dbReference>
<organism evidence="3">
    <name type="scientific">Caenorhabditis remanei</name>
    <name type="common">Caenorhabditis vulgaris</name>
    <dbReference type="NCBI Taxonomy" id="31234"/>
    <lineage>
        <taxon>Eukaryota</taxon>
        <taxon>Metazoa</taxon>
        <taxon>Ecdysozoa</taxon>
        <taxon>Nematoda</taxon>
        <taxon>Chromadorea</taxon>
        <taxon>Rhabditida</taxon>
        <taxon>Rhabditina</taxon>
        <taxon>Rhabditomorpha</taxon>
        <taxon>Rhabditoidea</taxon>
        <taxon>Rhabditidae</taxon>
        <taxon>Peloderinae</taxon>
        <taxon>Caenorhabditis</taxon>
    </lineage>
</organism>
<dbReference type="OrthoDB" id="5799218at2759"/>